<reference evidence="3" key="2">
    <citation type="submission" date="2025-09" db="UniProtKB">
        <authorList>
            <consortium name="Ensembl"/>
        </authorList>
    </citation>
    <scope>IDENTIFICATION</scope>
</reference>
<accession>A0A8B9U969</accession>
<organism evidence="3 4">
    <name type="scientific">Anas zonorhyncha</name>
    <name type="common">Eastern spot-billed duck</name>
    <dbReference type="NCBI Taxonomy" id="75864"/>
    <lineage>
        <taxon>Eukaryota</taxon>
        <taxon>Metazoa</taxon>
        <taxon>Chordata</taxon>
        <taxon>Craniata</taxon>
        <taxon>Vertebrata</taxon>
        <taxon>Euteleostomi</taxon>
        <taxon>Archelosauria</taxon>
        <taxon>Archosauria</taxon>
        <taxon>Dinosauria</taxon>
        <taxon>Saurischia</taxon>
        <taxon>Theropoda</taxon>
        <taxon>Coelurosauria</taxon>
        <taxon>Aves</taxon>
        <taxon>Neognathae</taxon>
        <taxon>Galloanserae</taxon>
        <taxon>Anseriformes</taxon>
        <taxon>Anatidae</taxon>
        <taxon>Anatinae</taxon>
        <taxon>Anas</taxon>
    </lineage>
</organism>
<evidence type="ECO:0000256" key="1">
    <source>
        <dbReference type="SAM" id="MobiDB-lite"/>
    </source>
</evidence>
<evidence type="ECO:0000313" key="3">
    <source>
        <dbReference type="Ensembl" id="ENSAZOP00000005813.1"/>
    </source>
</evidence>
<name>A0A8B9U969_9AVES</name>
<dbReference type="Pfam" id="PF14923">
    <property type="entry name" value="CCDC142"/>
    <property type="match status" value="1"/>
</dbReference>
<reference evidence="3" key="1">
    <citation type="submission" date="2025-08" db="UniProtKB">
        <authorList>
            <consortium name="Ensembl"/>
        </authorList>
    </citation>
    <scope>IDENTIFICATION</scope>
</reference>
<dbReference type="InterPro" id="IPR026700">
    <property type="entry name" value="CCDC142"/>
</dbReference>
<dbReference type="AlphaFoldDB" id="A0A8B9U969"/>
<evidence type="ECO:0000259" key="2">
    <source>
        <dbReference type="Pfam" id="PF14923"/>
    </source>
</evidence>
<proteinExistence type="predicted"/>
<dbReference type="PANTHER" id="PTHR21436">
    <property type="entry name" value="COILED-COIL DOMAIN-CONTAINING PROTEIN 142"/>
    <property type="match status" value="1"/>
</dbReference>
<feature type="domain" description="Coiled-coil protein 142 C-terminal" evidence="2">
    <location>
        <begin position="447"/>
        <end position="885"/>
    </location>
</feature>
<sequence>MLRSCVGPGLRRLLPPPTAPDVPDEAAEERPEELAGLERSLAGLRRAFRAWEDPRTETFRGHVRHEPADAFSFHPLHPRVAERGATLQALLQHRHLLRLAREYCRRLHVSSAFLRRLLLAARSARPLRGLCEELRAHAGHWSALQRRMRGEAGLRPLLLRRHEAVAHMRRALGLLALQAARLLELRLEEELRGLARVAPPGAPPALLADLFQGLEIYNRVLGDLDPELGSVPGCAAKGLPRAFPLHRVLALLAAERGRLAAKQLGQLLQHGAGGAALWPPAGCPVTAQDVGPWGRGVLRNLPEELRALCVEDKELVGPILEVLVASADSLWRHVLSEAGSPLPPRTAPRPGSPGWKSVRWLDASHAAAAEALYARYLPLFWDATSAALGLRLELLDLGAGWTPGSTRELHQALTQGPCGVAASGRPPALHRGPRVLQGIPQRCPPAACVPPECQEELERLCLRLLCQGVLRTWERGTGCGVAGGALPGAQHRSPRVPLADFTRALGSGLCDRCSAVPGPSGGAAQSGTARLLQQLYPALAFALRHLPPTPEGSPPGSPCLRLQLLGRCLATVQASCSWLMGKAFQFLASWSLHQFLLVTQGDLQLLKAETDALVLLVGAAFPEPGDSLQHLAPHQRLRCHQELWLCQQICSMAASIQQFAGDVLRMFSTDCKRMSAEIFDQTMPLGKHWRVSLRAELPSSPSEYAAAAVQTVLGQVLQGAQLLPRDSQVPTLARVTTAFVEAWLDHILARKIKFSLQGALQLQQDFALVRDLVQSEHYGLAPETRQSLLSLRVFQQMDSAILCLLQQPSGKAYLASQPWPSLRQCCSNNSAHTQELGASSLHSLETLEAPGAAAGPPPASPSTEAPGRPRAPPESYLAGSQQQWLSLRLRGARRWRVPGLPCMAKSPEG</sequence>
<dbReference type="InterPro" id="IPR055350">
    <property type="entry name" value="CCDC142_C"/>
</dbReference>
<feature type="region of interest" description="Disordered" evidence="1">
    <location>
        <begin position="849"/>
        <end position="879"/>
    </location>
</feature>
<dbReference type="Ensembl" id="ENSAZOT00000006219.1">
    <property type="protein sequence ID" value="ENSAZOP00000005813.1"/>
    <property type="gene ID" value="ENSAZOG00000003742.1"/>
</dbReference>
<evidence type="ECO:0000313" key="4">
    <source>
        <dbReference type="Proteomes" id="UP000694549"/>
    </source>
</evidence>
<feature type="region of interest" description="Disordered" evidence="1">
    <location>
        <begin position="1"/>
        <end position="30"/>
    </location>
</feature>
<dbReference type="PANTHER" id="PTHR21436:SF2">
    <property type="entry name" value="COILED-COIL DOMAIN-CONTAINING PROTEIN 142"/>
    <property type="match status" value="1"/>
</dbReference>
<dbReference type="Proteomes" id="UP000694549">
    <property type="component" value="Unplaced"/>
</dbReference>
<keyword evidence="4" id="KW-1185">Reference proteome</keyword>
<protein>
    <submittedName>
        <fullName evidence="3">Coiled-coil domain containing 142</fullName>
    </submittedName>
</protein>